<organism evidence="3 4">
    <name type="scientific">Phytohabitans flavus</name>
    <dbReference type="NCBI Taxonomy" id="1076124"/>
    <lineage>
        <taxon>Bacteria</taxon>
        <taxon>Bacillati</taxon>
        <taxon>Actinomycetota</taxon>
        <taxon>Actinomycetes</taxon>
        <taxon>Micromonosporales</taxon>
        <taxon>Micromonosporaceae</taxon>
    </lineage>
</organism>
<dbReference type="InterPro" id="IPR057326">
    <property type="entry name" value="KR_dom"/>
</dbReference>
<reference evidence="3 4" key="2">
    <citation type="submission" date="2020-03" db="EMBL/GenBank/DDBJ databases">
        <authorList>
            <person name="Ichikawa N."/>
            <person name="Kimura A."/>
            <person name="Kitahashi Y."/>
            <person name="Uohara A."/>
        </authorList>
    </citation>
    <scope>NUCLEOTIDE SEQUENCE [LARGE SCALE GENOMIC DNA]</scope>
    <source>
        <strain evidence="3 4">NBRC 107702</strain>
    </source>
</reference>
<dbReference type="InterPro" id="IPR036291">
    <property type="entry name" value="NAD(P)-bd_dom_sf"/>
</dbReference>
<protein>
    <recommendedName>
        <fullName evidence="2">Ketoreductase domain-containing protein</fullName>
    </recommendedName>
</protein>
<evidence type="ECO:0000256" key="1">
    <source>
        <dbReference type="ARBA" id="ARBA00022679"/>
    </source>
</evidence>
<dbReference type="SUPFAM" id="SSF51735">
    <property type="entry name" value="NAD(P)-binding Rossmann-fold domains"/>
    <property type="match status" value="1"/>
</dbReference>
<reference evidence="3 4" key="1">
    <citation type="submission" date="2020-03" db="EMBL/GenBank/DDBJ databases">
        <title>Whole genome shotgun sequence of Phytohabitans flavus NBRC 107702.</title>
        <authorList>
            <person name="Komaki H."/>
            <person name="Tamura T."/>
        </authorList>
    </citation>
    <scope>NUCLEOTIDE SEQUENCE [LARGE SCALE GENOMIC DNA]</scope>
    <source>
        <strain evidence="3 4">NBRC 107702</strain>
    </source>
</reference>
<sequence length="137" mass="14066">MAGDVADRDALAGILAAVPAAHPLTGIVHTAGVVDDGVIESITADRLDTVLRPKVDAAWHLHELTRDLPLAAFVLFSAGAGIFGGPGQGNYAAANTFLDALAHLRRQAGLPAQSLAWGMWAEEGAWPAGSARPTVPA</sequence>
<dbReference type="GO" id="GO:0006633">
    <property type="term" value="P:fatty acid biosynthetic process"/>
    <property type="evidence" value="ECO:0007669"/>
    <property type="project" value="TreeGrafter"/>
</dbReference>
<dbReference type="Pfam" id="PF08659">
    <property type="entry name" value="KR"/>
    <property type="match status" value="1"/>
</dbReference>
<keyword evidence="4" id="KW-1185">Reference proteome</keyword>
<evidence type="ECO:0000313" key="3">
    <source>
        <dbReference type="EMBL" id="BCB74406.1"/>
    </source>
</evidence>
<dbReference type="SMART" id="SM00822">
    <property type="entry name" value="PKS_KR"/>
    <property type="match status" value="1"/>
</dbReference>
<feature type="domain" description="Ketoreductase" evidence="2">
    <location>
        <begin position="1"/>
        <end position="123"/>
    </location>
</feature>
<dbReference type="EMBL" id="AP022870">
    <property type="protein sequence ID" value="BCB74406.1"/>
    <property type="molecule type" value="Genomic_DNA"/>
</dbReference>
<keyword evidence="1" id="KW-0808">Transferase</keyword>
<dbReference type="KEGG" id="pfla:Pflav_008160"/>
<evidence type="ECO:0000313" key="4">
    <source>
        <dbReference type="Proteomes" id="UP000502508"/>
    </source>
</evidence>
<gene>
    <name evidence="3" type="ORF">Pflav_008160</name>
</gene>
<evidence type="ECO:0000259" key="2">
    <source>
        <dbReference type="SMART" id="SM00822"/>
    </source>
</evidence>
<name>A0A6F8XKR2_9ACTN</name>
<accession>A0A6F8XKR2</accession>
<dbReference type="PANTHER" id="PTHR43775:SF51">
    <property type="entry name" value="INACTIVE PHENOLPHTHIOCEROL SYNTHESIS POLYKETIDE SYNTHASE TYPE I PKS1-RELATED"/>
    <property type="match status" value="1"/>
</dbReference>
<dbReference type="InterPro" id="IPR050091">
    <property type="entry name" value="PKS_NRPS_Biosynth_Enz"/>
</dbReference>
<proteinExistence type="predicted"/>
<dbReference type="Proteomes" id="UP000502508">
    <property type="component" value="Chromosome"/>
</dbReference>
<dbReference type="GO" id="GO:0004312">
    <property type="term" value="F:fatty acid synthase activity"/>
    <property type="evidence" value="ECO:0007669"/>
    <property type="project" value="TreeGrafter"/>
</dbReference>
<dbReference type="PANTHER" id="PTHR43775">
    <property type="entry name" value="FATTY ACID SYNTHASE"/>
    <property type="match status" value="1"/>
</dbReference>
<dbReference type="AlphaFoldDB" id="A0A6F8XKR2"/>
<dbReference type="InterPro" id="IPR013968">
    <property type="entry name" value="PKS_KR"/>
</dbReference>
<dbReference type="Gene3D" id="3.40.50.720">
    <property type="entry name" value="NAD(P)-binding Rossmann-like Domain"/>
    <property type="match status" value="1"/>
</dbReference>